<proteinExistence type="predicted"/>
<evidence type="ECO:0000313" key="1">
    <source>
        <dbReference type="EMBL" id="KAL0937664.1"/>
    </source>
</evidence>
<gene>
    <name evidence="1" type="ORF">CTRU02_207395</name>
</gene>
<comment type="caution">
    <text evidence="1">The sequence shown here is derived from an EMBL/GenBank/DDBJ whole genome shotgun (WGS) entry which is preliminary data.</text>
</comment>
<keyword evidence="2" id="KW-1185">Reference proteome</keyword>
<dbReference type="EMBL" id="VUJX02000004">
    <property type="protein sequence ID" value="KAL0937664.1"/>
    <property type="molecule type" value="Genomic_DNA"/>
</dbReference>
<organism evidence="1 2">
    <name type="scientific">Colletotrichum truncatum</name>
    <name type="common">Anthracnose fungus</name>
    <name type="synonym">Colletotrichum capsici</name>
    <dbReference type="NCBI Taxonomy" id="5467"/>
    <lineage>
        <taxon>Eukaryota</taxon>
        <taxon>Fungi</taxon>
        <taxon>Dikarya</taxon>
        <taxon>Ascomycota</taxon>
        <taxon>Pezizomycotina</taxon>
        <taxon>Sordariomycetes</taxon>
        <taxon>Hypocreomycetidae</taxon>
        <taxon>Glomerellales</taxon>
        <taxon>Glomerellaceae</taxon>
        <taxon>Colletotrichum</taxon>
        <taxon>Colletotrichum truncatum species complex</taxon>
    </lineage>
</organism>
<keyword evidence="1" id="KW-0238">DNA-binding</keyword>
<evidence type="ECO:0000313" key="2">
    <source>
        <dbReference type="Proteomes" id="UP000805649"/>
    </source>
</evidence>
<name>A0ACC3Z0S9_COLTU</name>
<dbReference type="Proteomes" id="UP000805649">
    <property type="component" value="Unassembled WGS sequence"/>
</dbReference>
<reference evidence="1 2" key="1">
    <citation type="journal article" date="2020" name="Phytopathology">
        <title>Genome Sequence Resources of Colletotrichum truncatum, C. plurivorum, C. musicola, and C. sojae: Four Species Pathogenic to Soybean (Glycine max).</title>
        <authorList>
            <person name="Rogerio F."/>
            <person name="Boufleur T.R."/>
            <person name="Ciampi-Guillardi M."/>
            <person name="Sukno S.A."/>
            <person name="Thon M.R."/>
            <person name="Massola Junior N.S."/>
            <person name="Baroncelli R."/>
        </authorList>
    </citation>
    <scope>NUCLEOTIDE SEQUENCE [LARGE SCALE GENOMIC DNA]</scope>
    <source>
        <strain evidence="1 2">CMES1059</strain>
    </source>
</reference>
<accession>A0ACC3Z0S9</accession>
<sequence length="925" mass="102262">MASALPTFPRLVFTVFEPISLAAGFLGAVINPDWFISEQISPATVTSLPAPPSDNDRLVALQLGNIYLLMAMVGLAVLGSTSEVKVVRNYLVALWIADLGHIYTRANRGAADQLDDTARAARLTRRRAGADNHTERALPTARSTKAKEKQVAVSSSNPNDSEDEVDDEELEEEIVARGEPVARFGAPRGVTVRSISPPPQSESDIGSQSVTGTQRYGNPHLAQYTRFSSIPRPADSSAPRGQESQTQEPLLEEIVDDKPEEDRRQGTDLDDAVEIREAALDSLWSTTESLANLLFNPKTESRAWKSLLTIHRRNWFNIQTLFTDEDQELLIDLPKVLGALDEQFHSKGRVIIAAANATALQNELLKIAQRSGDPLALCKRILQRLDQDFPAPFLLNLPENAFEVITNELIELGLDIRTQRLAMELRDLPNNDDMLPVNHAAPLFCAVEDFVDPKEALRHGPYEAVCGGVESSLVAQRAKDILRLIENKTSVEAATALDEEYPFVANDGGGLSIKLSQWTRGIIRGAHEFFMEVSAEPSRASSPAESLASSARREFVRKDVHDNLMSRSTVHHLAMLSRQQRPSRLTHSPSLTPTPQRTTIVREEDGEAALQASPTPATSTAVVAADDNVYDPGDQDDDDDDVDDNDILKIIRNKSRPPQSSATAPQSSAPRPQQRSGFTPVNGVKRVHDSQSQVSDDFELDAREPDPQRREQLDRDRQNMPPPSQRPQKRQRLPSRPSPPPASSSRAPPPSSSSSRREENGTSPSPSPSSSLISGDFSFSQIREQNRLPPSRPPGTQQRTPWSDADTRRLIRLIDAHDCSWSKIAKRQDPNNRIGEPGPEDKEDCVFDVPRDQQAIRDKARNVKVDLLKADLCLYPGFNNIALGKKERSALIARGKNPDRREEDVDIEGVPINTRYIPEDGESYP</sequence>
<protein>
    <submittedName>
        <fullName evidence="1">Myb DNA-binding domain-containing protein</fullName>
    </submittedName>
</protein>